<dbReference type="InterPro" id="IPR006170">
    <property type="entry name" value="PBP/GOBP"/>
</dbReference>
<protein>
    <submittedName>
        <fullName evidence="3">General odorant-binding protein 72-like</fullName>
    </submittedName>
</protein>
<feature type="signal peptide" evidence="1">
    <location>
        <begin position="1"/>
        <end position="22"/>
    </location>
</feature>
<dbReference type="InterPro" id="IPR036728">
    <property type="entry name" value="PBP_GOBP_sf"/>
</dbReference>
<keyword evidence="1" id="KW-0732">Signal</keyword>
<organism evidence="2 3">
    <name type="scientific">Sitophilus oryzae</name>
    <name type="common">Rice weevil</name>
    <name type="synonym">Curculio oryzae</name>
    <dbReference type="NCBI Taxonomy" id="7048"/>
    <lineage>
        <taxon>Eukaryota</taxon>
        <taxon>Metazoa</taxon>
        <taxon>Ecdysozoa</taxon>
        <taxon>Arthropoda</taxon>
        <taxon>Hexapoda</taxon>
        <taxon>Insecta</taxon>
        <taxon>Pterygota</taxon>
        <taxon>Neoptera</taxon>
        <taxon>Endopterygota</taxon>
        <taxon>Coleoptera</taxon>
        <taxon>Polyphaga</taxon>
        <taxon>Cucujiformia</taxon>
        <taxon>Curculionidae</taxon>
        <taxon>Dryophthorinae</taxon>
        <taxon>Sitophilus</taxon>
    </lineage>
</organism>
<reference evidence="3" key="1">
    <citation type="submission" date="2025-08" db="UniProtKB">
        <authorList>
            <consortium name="RefSeq"/>
        </authorList>
    </citation>
    <scope>IDENTIFICATION</scope>
    <source>
        <tissue evidence="3">Gonads</tissue>
    </source>
</reference>
<proteinExistence type="predicted"/>
<gene>
    <name evidence="3" type="primary">LOC115884336</name>
</gene>
<dbReference type="InParanoid" id="A0A6J2Y687"/>
<evidence type="ECO:0000313" key="2">
    <source>
        <dbReference type="Proteomes" id="UP000504635"/>
    </source>
</evidence>
<name>A0A6J2Y687_SITOR</name>
<dbReference type="GO" id="GO:0005549">
    <property type="term" value="F:odorant binding"/>
    <property type="evidence" value="ECO:0007669"/>
    <property type="project" value="InterPro"/>
</dbReference>
<evidence type="ECO:0000313" key="3">
    <source>
        <dbReference type="RefSeq" id="XP_030758741.1"/>
    </source>
</evidence>
<dbReference type="AlphaFoldDB" id="A0A6J2Y687"/>
<dbReference type="PANTHER" id="PTHR21364">
    <property type="entry name" value="GENERAL ODORANT-BINDING PROTEIN 19A"/>
    <property type="match status" value="1"/>
</dbReference>
<dbReference type="GeneID" id="115884336"/>
<dbReference type="SMART" id="SM00708">
    <property type="entry name" value="PhBP"/>
    <property type="match status" value="1"/>
</dbReference>
<dbReference type="PANTHER" id="PTHR21364:SF2">
    <property type="entry name" value="GENERAL ODORANT-BINDING PROTEIN 19A"/>
    <property type="match status" value="1"/>
</dbReference>
<dbReference type="SUPFAM" id="SSF47565">
    <property type="entry name" value="Insect pheromone/odorant-binding proteins"/>
    <property type="match status" value="1"/>
</dbReference>
<evidence type="ECO:0000256" key="1">
    <source>
        <dbReference type="SAM" id="SignalP"/>
    </source>
</evidence>
<keyword evidence="2" id="KW-1185">Reference proteome</keyword>
<dbReference type="Pfam" id="PF01395">
    <property type="entry name" value="PBP_GOBP"/>
    <property type="match status" value="1"/>
</dbReference>
<feature type="chain" id="PRO_5027055385" evidence="1">
    <location>
        <begin position="23"/>
        <end position="145"/>
    </location>
</feature>
<dbReference type="CDD" id="cd23992">
    <property type="entry name" value="PBP_GOBP"/>
    <property type="match status" value="1"/>
</dbReference>
<dbReference type="RefSeq" id="XP_030758741.1">
    <property type="nucleotide sequence ID" value="XM_030902881.1"/>
</dbReference>
<dbReference type="OrthoDB" id="6610259at2759"/>
<dbReference type="Proteomes" id="UP000504635">
    <property type="component" value="Unplaced"/>
</dbReference>
<dbReference type="Gene3D" id="1.10.238.20">
    <property type="entry name" value="Pheromone/general odorant binding protein domain"/>
    <property type="match status" value="1"/>
</dbReference>
<dbReference type="FunCoup" id="A0A6J2Y687">
    <property type="interactions" value="25"/>
</dbReference>
<sequence>MDTTMRLVLLAVLAILVHDGTCAMSDAQVKATMKLLKNTCMSKSKATEEQINAMHDGDWNQDKHGKCYLQCILAMNKFQKADNTLDWEAGVKMMEAQAPPSFRDHAITTLKHCKDAAQTLNDKCTAAYEIAKCVYDYDPEKYYWP</sequence>
<accession>A0A6J2Y687</accession>
<dbReference type="KEGG" id="soy:115884336"/>